<comment type="caution">
    <text evidence="1">The sequence shown here is derived from an EMBL/GenBank/DDBJ whole genome shotgun (WGS) entry which is preliminary data.</text>
</comment>
<name>A0AAD9LEZ8_9STRA</name>
<reference evidence="1" key="1">
    <citation type="submission" date="2023-08" db="EMBL/GenBank/DDBJ databases">
        <title>Reference Genome Resource for the Citrus Pathogen Phytophthora citrophthora.</title>
        <authorList>
            <person name="Moller H."/>
            <person name="Coetzee B."/>
            <person name="Rose L.J."/>
            <person name="Van Niekerk J.M."/>
        </authorList>
    </citation>
    <scope>NUCLEOTIDE SEQUENCE</scope>
    <source>
        <strain evidence="1">STE-U-9442</strain>
    </source>
</reference>
<dbReference type="EMBL" id="JASMQC010000027">
    <property type="protein sequence ID" value="KAK1933816.1"/>
    <property type="molecule type" value="Genomic_DNA"/>
</dbReference>
<gene>
    <name evidence="1" type="ORF">P3T76_011576</name>
</gene>
<organism evidence="1 2">
    <name type="scientific">Phytophthora citrophthora</name>
    <dbReference type="NCBI Taxonomy" id="4793"/>
    <lineage>
        <taxon>Eukaryota</taxon>
        <taxon>Sar</taxon>
        <taxon>Stramenopiles</taxon>
        <taxon>Oomycota</taxon>
        <taxon>Peronosporomycetes</taxon>
        <taxon>Peronosporales</taxon>
        <taxon>Peronosporaceae</taxon>
        <taxon>Phytophthora</taxon>
    </lineage>
</organism>
<keyword evidence="2" id="KW-1185">Reference proteome</keyword>
<protein>
    <submittedName>
        <fullName evidence="1">Uncharacterized protein</fullName>
    </submittedName>
</protein>
<dbReference type="Proteomes" id="UP001259832">
    <property type="component" value="Unassembled WGS sequence"/>
</dbReference>
<proteinExistence type="predicted"/>
<accession>A0AAD9LEZ8</accession>
<evidence type="ECO:0000313" key="2">
    <source>
        <dbReference type="Proteomes" id="UP001259832"/>
    </source>
</evidence>
<dbReference type="AlphaFoldDB" id="A0AAD9LEZ8"/>
<sequence length="77" mass="8123">MGRIRTATRTLPSFLGFIGVSSGRTRASSALEMDRYSSIESSSESVDAVRCEAEAGAGGGFNARCMQSDGLQLSSKR</sequence>
<evidence type="ECO:0000313" key="1">
    <source>
        <dbReference type="EMBL" id="KAK1933816.1"/>
    </source>
</evidence>